<evidence type="ECO:0000313" key="1">
    <source>
        <dbReference type="EMBL" id="KAJ1939416.1"/>
    </source>
</evidence>
<protein>
    <submittedName>
        <fullName evidence="1">ATP-binding cassette permease mdl1</fullName>
    </submittedName>
</protein>
<accession>A0ACC1J6M7</accession>
<dbReference type="EMBL" id="JANBPW010002853">
    <property type="protein sequence ID" value="KAJ1939416.1"/>
    <property type="molecule type" value="Genomic_DNA"/>
</dbReference>
<comment type="caution">
    <text evidence="1">The sequence shown here is derived from an EMBL/GenBank/DDBJ whole genome shotgun (WGS) entry which is preliminary data.</text>
</comment>
<organism evidence="1 2">
    <name type="scientific">Linderina macrospora</name>
    <dbReference type="NCBI Taxonomy" id="4868"/>
    <lineage>
        <taxon>Eukaryota</taxon>
        <taxon>Fungi</taxon>
        <taxon>Fungi incertae sedis</taxon>
        <taxon>Zoopagomycota</taxon>
        <taxon>Kickxellomycotina</taxon>
        <taxon>Kickxellomycetes</taxon>
        <taxon>Kickxellales</taxon>
        <taxon>Kickxellaceae</taxon>
        <taxon>Linderina</taxon>
    </lineage>
</organism>
<feature type="non-terminal residue" evidence="1">
    <location>
        <position position="270"/>
    </location>
</feature>
<gene>
    <name evidence="1" type="primary">MDL1_1</name>
    <name evidence="1" type="ORF">FBU59_004130</name>
</gene>
<evidence type="ECO:0000313" key="2">
    <source>
        <dbReference type="Proteomes" id="UP001150603"/>
    </source>
</evidence>
<keyword evidence="2" id="KW-1185">Reference proteome</keyword>
<reference evidence="1" key="1">
    <citation type="submission" date="2022-07" db="EMBL/GenBank/DDBJ databases">
        <title>Phylogenomic reconstructions and comparative analyses of Kickxellomycotina fungi.</title>
        <authorList>
            <person name="Reynolds N.K."/>
            <person name="Stajich J.E."/>
            <person name="Barry K."/>
            <person name="Grigoriev I.V."/>
            <person name="Crous P."/>
            <person name="Smith M.E."/>
        </authorList>
    </citation>
    <scope>NUCLEOTIDE SEQUENCE</scope>
    <source>
        <strain evidence="1">NRRL 5244</strain>
    </source>
</reference>
<keyword evidence="1" id="KW-0547">Nucleotide-binding</keyword>
<sequence length="270" mass="29077">MQRSSSPVNVSTPLLRSPEFRAQRQYSSPTPSGSSRSPTPALSEITPLVEKVKPNETVEAMGVDPEEAKNAKKVKTSQAWLRLFRLAKPEYKLLGGAVGLLLVSSSVTMVVPFSMGKIIDIVTNAGAVIPYGLSLTEVFAGLGGMFVVGAAANMGRVFLIRTAGESMIARLRKQMFGRIMQQDMGFFDRNRSGDLISRLSTDTSIVSKSITNNVSDGLRASISAVVGMGMMLYVSPKLTGIMLGIVPPVALWAVIYGKYIKKLSKKTQEA</sequence>
<keyword evidence="1" id="KW-0067">ATP-binding</keyword>
<name>A0ACC1J6M7_9FUNG</name>
<proteinExistence type="predicted"/>
<dbReference type="Proteomes" id="UP001150603">
    <property type="component" value="Unassembled WGS sequence"/>
</dbReference>